<evidence type="ECO:0000256" key="2">
    <source>
        <dbReference type="SAM" id="Phobius"/>
    </source>
</evidence>
<feature type="compositionally biased region" description="Acidic residues" evidence="1">
    <location>
        <begin position="429"/>
        <end position="451"/>
    </location>
</feature>
<reference evidence="3 4" key="1">
    <citation type="submission" date="2024-06" db="EMBL/GenBank/DDBJ databases">
        <title>The Natural Products Discovery Center: Release of the First 8490 Sequenced Strains for Exploring Actinobacteria Biosynthetic Diversity.</title>
        <authorList>
            <person name="Kalkreuter E."/>
            <person name="Kautsar S.A."/>
            <person name="Yang D."/>
            <person name="Bader C.D."/>
            <person name="Teijaro C.N."/>
            <person name="Fluegel L."/>
            <person name="Davis C.M."/>
            <person name="Simpson J.R."/>
            <person name="Lauterbach L."/>
            <person name="Steele A.D."/>
            <person name="Gui C."/>
            <person name="Meng S."/>
            <person name="Li G."/>
            <person name="Viehrig K."/>
            <person name="Ye F."/>
            <person name="Su P."/>
            <person name="Kiefer A.F."/>
            <person name="Nichols A."/>
            <person name="Cepeda A.J."/>
            <person name="Yan W."/>
            <person name="Fan B."/>
            <person name="Jiang Y."/>
            <person name="Adhikari A."/>
            <person name="Zheng C.-J."/>
            <person name="Schuster L."/>
            <person name="Cowan T.M."/>
            <person name="Smanski M.J."/>
            <person name="Chevrette M.G."/>
            <person name="De Carvalho L.P.S."/>
            <person name="Shen B."/>
        </authorList>
    </citation>
    <scope>NUCLEOTIDE SEQUENCE [LARGE SCALE GENOMIC DNA]</scope>
    <source>
        <strain evidence="3 4">NPDC050671</strain>
    </source>
</reference>
<keyword evidence="4" id="KW-1185">Reference proteome</keyword>
<accession>A0ABV3FJ75</accession>
<evidence type="ECO:0000313" key="3">
    <source>
        <dbReference type="EMBL" id="MEV0367665.1"/>
    </source>
</evidence>
<feature type="transmembrane region" description="Helical" evidence="2">
    <location>
        <begin position="530"/>
        <end position="550"/>
    </location>
</feature>
<proteinExistence type="predicted"/>
<dbReference type="Proteomes" id="UP001551658">
    <property type="component" value="Unassembled WGS sequence"/>
</dbReference>
<keyword evidence="2" id="KW-1133">Transmembrane helix</keyword>
<feature type="compositionally biased region" description="Low complexity" evidence="1">
    <location>
        <begin position="161"/>
        <end position="171"/>
    </location>
</feature>
<protein>
    <submittedName>
        <fullName evidence="3">Uncharacterized protein</fullName>
    </submittedName>
</protein>
<keyword evidence="2" id="KW-0472">Membrane</keyword>
<feature type="compositionally biased region" description="Low complexity" evidence="1">
    <location>
        <begin position="197"/>
        <end position="216"/>
    </location>
</feature>
<feature type="compositionally biased region" description="Pro residues" evidence="1">
    <location>
        <begin position="351"/>
        <end position="360"/>
    </location>
</feature>
<keyword evidence="2" id="KW-0812">Transmembrane</keyword>
<feature type="compositionally biased region" description="Low complexity" evidence="1">
    <location>
        <begin position="115"/>
        <end position="130"/>
    </location>
</feature>
<evidence type="ECO:0000256" key="1">
    <source>
        <dbReference type="SAM" id="MobiDB-lite"/>
    </source>
</evidence>
<sequence>MSRNSNQLSVAELLARNGAQPASGGGRRRRGGRGLSVDDLSGDIPVVERNGSAHAAPDEADEEYSAAEAGDPAGNGFDAQGYGGEQVSYAAPDPNNSPMSGPITVYNPLEPYAPGPAADGAPARLGDPDPYASDREQFPSAEEAPRRGGRRRRAEPDDDFAAFADEPGAGAQPNQSWETGPPTPGGGRAARRRAAEAAEAAAAAEPVAPAEPEAPADYVLPPGPGDFGRSPAPDFGGPDLGPPWPGQGFDGPPRLGPPGAAPPTEAWPAPEPPAGDPRPKLERRRRGARPLPEPAPFPESSDEPNGDQTTVVWSPAEQGMRLRAGLQGLETPPHDAPDFGGPGARNGRPAGPMPPPPGPDFGPDQGFGPGRRFGTDPGFAPDPGYGPDQGYGSDPRFDPDPGFAKTDIFATDVHGPMRPLSPTSGEQYETGEFEPDFDPDADDYDDPEDTAGENRLGRARSALSGKFGAAGDKFAATKAKFGAGARPTDRETTEDPRKQWIVLGAQSVGAAIGGMLAFKGFEMLWEGQPLVALALAVVVILGLVALVRILRRGDDMFSTVIAVVVGVFVTLGPLAFLLSTG</sequence>
<dbReference type="RefSeq" id="WP_357987560.1">
    <property type="nucleotide sequence ID" value="NZ_JBFAIH010000033.1"/>
</dbReference>
<comment type="caution">
    <text evidence="3">The sequence shown here is derived from an EMBL/GenBank/DDBJ whole genome shotgun (WGS) entry which is preliminary data.</text>
</comment>
<evidence type="ECO:0000313" key="4">
    <source>
        <dbReference type="Proteomes" id="UP001551658"/>
    </source>
</evidence>
<name>A0ABV3FJ75_9NOCA</name>
<gene>
    <name evidence="3" type="ORF">AB0H72_33765</name>
</gene>
<feature type="transmembrane region" description="Helical" evidence="2">
    <location>
        <begin position="556"/>
        <end position="578"/>
    </location>
</feature>
<dbReference type="EMBL" id="JBFAIH010000033">
    <property type="protein sequence ID" value="MEV0367665.1"/>
    <property type="molecule type" value="Genomic_DNA"/>
</dbReference>
<feature type="compositionally biased region" description="Low complexity" evidence="1">
    <location>
        <begin position="381"/>
        <end position="394"/>
    </location>
</feature>
<feature type="region of interest" description="Disordered" evidence="1">
    <location>
        <begin position="1"/>
        <end position="455"/>
    </location>
</feature>
<organism evidence="3 4">
    <name type="scientific">Nocardia fusca</name>
    <dbReference type="NCBI Taxonomy" id="941183"/>
    <lineage>
        <taxon>Bacteria</taxon>
        <taxon>Bacillati</taxon>
        <taxon>Actinomycetota</taxon>
        <taxon>Actinomycetes</taxon>
        <taxon>Mycobacteriales</taxon>
        <taxon>Nocardiaceae</taxon>
        <taxon>Nocardia</taxon>
    </lineage>
</organism>